<name>A0A4V2FXF6_9ACTN</name>
<evidence type="ECO:0000313" key="1">
    <source>
        <dbReference type="EMBL" id="RZU13616.1"/>
    </source>
</evidence>
<dbReference type="AlphaFoldDB" id="A0A4V2FXF6"/>
<reference evidence="1 2" key="1">
    <citation type="journal article" date="2015" name="Stand. Genomic Sci.">
        <title>Genomic Encyclopedia of Bacterial and Archaeal Type Strains, Phase III: the genomes of soil and plant-associated and newly described type strains.</title>
        <authorList>
            <person name="Whitman W.B."/>
            <person name="Woyke T."/>
            <person name="Klenk H.P."/>
            <person name="Zhou Y."/>
            <person name="Lilburn T.G."/>
            <person name="Beck B.J."/>
            <person name="De Vos P."/>
            <person name="Vandamme P."/>
            <person name="Eisen J.A."/>
            <person name="Garrity G."/>
            <person name="Hugenholtz P."/>
            <person name="Kyrpides N.C."/>
        </authorList>
    </citation>
    <scope>NUCLEOTIDE SEQUENCE [LARGE SCALE GENOMIC DNA]</scope>
    <source>
        <strain evidence="1 2">VKM Ac-2540</strain>
    </source>
</reference>
<gene>
    <name evidence="1" type="ORF">EV645_4467</name>
</gene>
<organism evidence="1 2">
    <name type="scientific">Kribbella rubisoli</name>
    <dbReference type="NCBI Taxonomy" id="3075929"/>
    <lineage>
        <taxon>Bacteria</taxon>
        <taxon>Bacillati</taxon>
        <taxon>Actinomycetota</taxon>
        <taxon>Actinomycetes</taxon>
        <taxon>Propionibacteriales</taxon>
        <taxon>Kribbellaceae</taxon>
        <taxon>Kribbella</taxon>
    </lineage>
</organism>
<accession>A0A4V2FXF6</accession>
<evidence type="ECO:0000313" key="2">
    <source>
        <dbReference type="Proteomes" id="UP000292027"/>
    </source>
</evidence>
<dbReference type="EMBL" id="SHKR01000013">
    <property type="protein sequence ID" value="RZU13616.1"/>
    <property type="molecule type" value="Genomic_DNA"/>
</dbReference>
<sequence length="131" mass="14196">MIRAPVVLVAQVVLGVPVVALAAGTVRQVGPAVVRRADSVEPARADRVVVLRVRPVVRRPVEARRVTVVLEARGQVASGRVEAWLVRVQVRAEVAPAWLARVPRVRVEVAQGWRTLMARVRVALVGMLLAA</sequence>
<keyword evidence="2" id="KW-1185">Reference proteome</keyword>
<protein>
    <submittedName>
        <fullName evidence="1">Uncharacterized protein</fullName>
    </submittedName>
</protein>
<proteinExistence type="predicted"/>
<dbReference type="Proteomes" id="UP000292027">
    <property type="component" value="Unassembled WGS sequence"/>
</dbReference>
<comment type="caution">
    <text evidence="1">The sequence shown here is derived from an EMBL/GenBank/DDBJ whole genome shotgun (WGS) entry which is preliminary data.</text>
</comment>